<name>M2A5E4_9BACT</name>
<dbReference type="Pfam" id="PF07589">
    <property type="entry name" value="PEP-CTERM"/>
    <property type="match status" value="1"/>
</dbReference>
<evidence type="ECO:0000313" key="4">
    <source>
        <dbReference type="Proteomes" id="UP000011529"/>
    </source>
</evidence>
<evidence type="ECO:0000256" key="1">
    <source>
        <dbReference type="SAM" id="SignalP"/>
    </source>
</evidence>
<accession>M2A5E4</accession>
<dbReference type="Proteomes" id="UP000011529">
    <property type="component" value="Unassembled WGS sequence"/>
</dbReference>
<dbReference type="EMBL" id="ANMO01000176">
    <property type="protein sequence ID" value="EMB15376.1"/>
    <property type="molecule type" value="Genomic_DNA"/>
</dbReference>
<dbReference type="RefSeq" id="WP_008658953.1">
    <property type="nucleotide sequence ID" value="NZ_ANMO01000176.1"/>
</dbReference>
<dbReference type="AlphaFoldDB" id="M2A5E4"/>
<dbReference type="InterPro" id="IPR013424">
    <property type="entry name" value="Ice-binding_C"/>
</dbReference>
<feature type="signal peptide" evidence="1">
    <location>
        <begin position="1"/>
        <end position="22"/>
    </location>
</feature>
<organism evidence="3 4">
    <name type="scientific">Rhodopirellula europaea 6C</name>
    <dbReference type="NCBI Taxonomy" id="1263867"/>
    <lineage>
        <taxon>Bacteria</taxon>
        <taxon>Pseudomonadati</taxon>
        <taxon>Planctomycetota</taxon>
        <taxon>Planctomycetia</taxon>
        <taxon>Pirellulales</taxon>
        <taxon>Pirellulaceae</taxon>
        <taxon>Rhodopirellula</taxon>
    </lineage>
</organism>
<evidence type="ECO:0000259" key="2">
    <source>
        <dbReference type="Pfam" id="PF07589"/>
    </source>
</evidence>
<comment type="caution">
    <text evidence="3">The sequence shown here is derived from an EMBL/GenBank/DDBJ whole genome shotgun (WGS) entry which is preliminary data.</text>
</comment>
<dbReference type="PROSITE" id="PS51257">
    <property type="entry name" value="PROKAR_LIPOPROTEIN"/>
    <property type="match status" value="1"/>
</dbReference>
<feature type="chain" id="PRO_5004020902" evidence="1">
    <location>
        <begin position="23"/>
        <end position="215"/>
    </location>
</feature>
<evidence type="ECO:0000313" key="3">
    <source>
        <dbReference type="EMBL" id="EMB15376.1"/>
    </source>
</evidence>
<reference evidence="3" key="1">
    <citation type="submission" date="2012-11" db="EMBL/GenBank/DDBJ databases">
        <title>Permanent draft genomes of Rhodopirellula europaea strain SH398 and 6C.</title>
        <authorList>
            <person name="Richter M."/>
            <person name="Richter-Heitmann T."/>
            <person name="Frank C."/>
            <person name="Harder J."/>
            <person name="Glockner F.O."/>
        </authorList>
    </citation>
    <scope>NUCLEOTIDE SEQUENCE</scope>
    <source>
        <strain evidence="3">6C</strain>
    </source>
</reference>
<keyword evidence="1" id="KW-0732">Signal</keyword>
<protein>
    <submittedName>
        <fullName evidence="3">Secreted protein containing PEP-CTERM bacterial domain protein</fullName>
    </submittedName>
</protein>
<sequence length="215" mass="21603">MSLVRKSLASALCVLMICFATACPAAVTFTIDDDSFISDGVNPTTGIVDVYVTADGGDIGDQVAGWNAFVNAANLTGTISGVTFSAISEPVSHVDLFPGSAVVPQTVGVTAGGSSNFSDTSNPALFDDAGLMSFQFSVATGQTGSFDLVFNEIPTGMSRGGGGGSFAEAFSPGSITISAVAVPEPSSLLALSLLGVGLGGQASRKRLKKAKFVAC</sequence>
<proteinExistence type="predicted"/>
<dbReference type="NCBIfam" id="TIGR02595">
    <property type="entry name" value="PEP_CTERM"/>
    <property type="match status" value="1"/>
</dbReference>
<feature type="domain" description="Ice-binding protein C-terminal" evidence="2">
    <location>
        <begin position="181"/>
        <end position="204"/>
    </location>
</feature>
<keyword evidence="4" id="KW-1185">Reference proteome</keyword>
<reference evidence="3" key="2">
    <citation type="journal article" date="2013" name="Mar. Genomics">
        <title>Expression of sulfatases in Rhodopirellula baltica and the diversity of sulfatases in the genus Rhodopirellula.</title>
        <authorList>
            <person name="Wegner C.E."/>
            <person name="Richter-Heitmann T."/>
            <person name="Klindworth A."/>
            <person name="Klockow C."/>
            <person name="Richter M."/>
            <person name="Achstetter T."/>
            <person name="Glockner F.O."/>
            <person name="Harder J."/>
        </authorList>
    </citation>
    <scope>NUCLEOTIDE SEQUENCE [LARGE SCALE GENOMIC DNA]</scope>
    <source>
        <strain evidence="3">6C</strain>
    </source>
</reference>
<gene>
    <name evidence="3" type="ORF">RE6C_03893</name>
</gene>